<accession>A0AAV1R5P8</accession>
<dbReference type="AlphaFoldDB" id="A0AAV1R5P8"/>
<keyword evidence="3" id="KW-1185">Reference proteome</keyword>
<evidence type="ECO:0000256" key="1">
    <source>
        <dbReference type="SAM" id="MobiDB-lite"/>
    </source>
</evidence>
<comment type="caution">
    <text evidence="2">The sequence shown here is derived from an EMBL/GenBank/DDBJ whole genome shotgun (WGS) entry which is preliminary data.</text>
</comment>
<proteinExistence type="predicted"/>
<organism evidence="2 3">
    <name type="scientific">Dovyalis caffra</name>
    <dbReference type="NCBI Taxonomy" id="77055"/>
    <lineage>
        <taxon>Eukaryota</taxon>
        <taxon>Viridiplantae</taxon>
        <taxon>Streptophyta</taxon>
        <taxon>Embryophyta</taxon>
        <taxon>Tracheophyta</taxon>
        <taxon>Spermatophyta</taxon>
        <taxon>Magnoliopsida</taxon>
        <taxon>eudicotyledons</taxon>
        <taxon>Gunneridae</taxon>
        <taxon>Pentapetalae</taxon>
        <taxon>rosids</taxon>
        <taxon>fabids</taxon>
        <taxon>Malpighiales</taxon>
        <taxon>Salicaceae</taxon>
        <taxon>Flacourtieae</taxon>
        <taxon>Dovyalis</taxon>
    </lineage>
</organism>
<evidence type="ECO:0000313" key="2">
    <source>
        <dbReference type="EMBL" id="CAK7329336.1"/>
    </source>
</evidence>
<name>A0AAV1R5P8_9ROSI</name>
<protein>
    <submittedName>
        <fullName evidence="2">Uncharacterized protein</fullName>
    </submittedName>
</protein>
<feature type="region of interest" description="Disordered" evidence="1">
    <location>
        <begin position="1"/>
        <end position="22"/>
    </location>
</feature>
<dbReference type="EMBL" id="CAWUPB010000913">
    <property type="protein sequence ID" value="CAK7329336.1"/>
    <property type="molecule type" value="Genomic_DNA"/>
</dbReference>
<feature type="compositionally biased region" description="Polar residues" evidence="1">
    <location>
        <begin position="1"/>
        <end position="11"/>
    </location>
</feature>
<gene>
    <name evidence="2" type="ORF">DCAF_LOCUS7091</name>
</gene>
<dbReference type="Proteomes" id="UP001314170">
    <property type="component" value="Unassembled WGS sequence"/>
</dbReference>
<reference evidence="2 3" key="1">
    <citation type="submission" date="2024-01" db="EMBL/GenBank/DDBJ databases">
        <authorList>
            <person name="Waweru B."/>
        </authorList>
    </citation>
    <scope>NUCLEOTIDE SEQUENCE [LARGE SCALE GENOMIC DNA]</scope>
</reference>
<sequence length="64" mass="6732">MQNTKVASNARGTPDALRSSDGGLLVKCKKVRPTRAKAIALTFHVGALRMEHGLSRDAVGNGNS</sequence>
<evidence type="ECO:0000313" key="3">
    <source>
        <dbReference type="Proteomes" id="UP001314170"/>
    </source>
</evidence>